<proteinExistence type="predicted"/>
<evidence type="ECO:0000313" key="1">
    <source>
        <dbReference type="EMBL" id="MCX2836855.1"/>
    </source>
</evidence>
<evidence type="ECO:0008006" key="3">
    <source>
        <dbReference type="Google" id="ProtNLM"/>
    </source>
</evidence>
<evidence type="ECO:0000313" key="2">
    <source>
        <dbReference type="Proteomes" id="UP001148482"/>
    </source>
</evidence>
<protein>
    <recommendedName>
        <fullName evidence="3">Lipoprotein</fullName>
    </recommendedName>
</protein>
<sequence length="193" mass="21987">MRKIVLLLSFVSFFSCGEKQEAPVSPIDSEKSFLDPLEVNTTRSVNLLPKAREVAGEWLAYATAQNEIQNLENSTGQEILSSANNLVQIMENLRTTIPDSLKSTAVEARANVLYTKAQILHQLSNKKQKNPDEILDLAEDMITEFDNFKLQLNELFLKTPENFETELDREFQEPLEPDSTGTIPLFRRNVERQ</sequence>
<dbReference type="PROSITE" id="PS51257">
    <property type="entry name" value="PROKAR_LIPOPROTEIN"/>
    <property type="match status" value="1"/>
</dbReference>
<name>A0A9X3HZE9_9FLAO</name>
<dbReference type="EMBL" id="JAPJDA010000002">
    <property type="protein sequence ID" value="MCX2836855.1"/>
    <property type="molecule type" value="Genomic_DNA"/>
</dbReference>
<dbReference type="AlphaFoldDB" id="A0A9X3HZE9"/>
<accession>A0A9X3HZE9</accession>
<organism evidence="1 2">
    <name type="scientific">Salinimicrobium profundisediminis</name>
    <dbReference type="NCBI Taxonomy" id="2994553"/>
    <lineage>
        <taxon>Bacteria</taxon>
        <taxon>Pseudomonadati</taxon>
        <taxon>Bacteroidota</taxon>
        <taxon>Flavobacteriia</taxon>
        <taxon>Flavobacteriales</taxon>
        <taxon>Flavobacteriaceae</taxon>
        <taxon>Salinimicrobium</taxon>
    </lineage>
</organism>
<gene>
    <name evidence="1" type="ORF">OQ279_01720</name>
</gene>
<reference evidence="1" key="1">
    <citation type="submission" date="2022-11" db="EMBL/GenBank/DDBJ databases">
        <title>Salinimicrobium profundisediminis sp. nov., isolated from deep-sea sediment of the Mariana Trench.</title>
        <authorList>
            <person name="Fu H."/>
        </authorList>
    </citation>
    <scope>NUCLEOTIDE SEQUENCE</scope>
    <source>
        <strain evidence="1">MT39</strain>
    </source>
</reference>
<keyword evidence="2" id="KW-1185">Reference proteome</keyword>
<dbReference type="Proteomes" id="UP001148482">
    <property type="component" value="Unassembled WGS sequence"/>
</dbReference>
<dbReference type="RefSeq" id="WP_266068036.1">
    <property type="nucleotide sequence ID" value="NZ_JAPJDA010000002.1"/>
</dbReference>
<comment type="caution">
    <text evidence="1">The sequence shown here is derived from an EMBL/GenBank/DDBJ whole genome shotgun (WGS) entry which is preliminary data.</text>
</comment>